<keyword evidence="2" id="KW-1185">Reference proteome</keyword>
<sequence>MTTTLEFPAAALAGLRDHLMATAADEDKAPLEELDGLSDSVLAAYWHGYVKASETGRAGQELHATAFGSALAAPMRAVCADTGPLRTALARSLK</sequence>
<organism evidence="1 2">
    <name type="scientific">Streptomyces candidus</name>
    <dbReference type="NCBI Taxonomy" id="67283"/>
    <lineage>
        <taxon>Bacteria</taxon>
        <taxon>Bacillati</taxon>
        <taxon>Actinomycetota</taxon>
        <taxon>Actinomycetes</taxon>
        <taxon>Kitasatosporales</taxon>
        <taxon>Streptomycetaceae</taxon>
        <taxon>Streptomyces</taxon>
    </lineage>
</organism>
<evidence type="ECO:0000313" key="2">
    <source>
        <dbReference type="Proteomes" id="UP000540423"/>
    </source>
</evidence>
<dbReference type="Proteomes" id="UP000540423">
    <property type="component" value="Unassembled WGS sequence"/>
</dbReference>
<proteinExistence type="predicted"/>
<accession>A0A7X0LUA5</accession>
<reference evidence="1 2" key="1">
    <citation type="submission" date="2020-08" db="EMBL/GenBank/DDBJ databases">
        <title>Genomic Encyclopedia of Type Strains, Phase IV (KMG-IV): sequencing the most valuable type-strain genomes for metagenomic binning, comparative biology and taxonomic classification.</title>
        <authorList>
            <person name="Goeker M."/>
        </authorList>
    </citation>
    <scope>NUCLEOTIDE SEQUENCE [LARGE SCALE GENOMIC DNA]</scope>
    <source>
        <strain evidence="1 2">DSM 40141</strain>
    </source>
</reference>
<evidence type="ECO:0000313" key="1">
    <source>
        <dbReference type="EMBL" id="MBB6440249.1"/>
    </source>
</evidence>
<dbReference type="AlphaFoldDB" id="A0A7X0LUA5"/>
<gene>
    <name evidence="1" type="ORF">HNQ79_006764</name>
</gene>
<protein>
    <submittedName>
        <fullName evidence="1">Uncharacterized protein</fullName>
    </submittedName>
</protein>
<name>A0A7X0LUA5_9ACTN</name>
<dbReference type="EMBL" id="JACHEM010000055">
    <property type="protein sequence ID" value="MBB6440249.1"/>
    <property type="molecule type" value="Genomic_DNA"/>
</dbReference>
<comment type="caution">
    <text evidence="1">The sequence shown here is derived from an EMBL/GenBank/DDBJ whole genome shotgun (WGS) entry which is preliminary data.</text>
</comment>
<dbReference type="RefSeq" id="WP_185036682.1">
    <property type="nucleotide sequence ID" value="NZ_BNBN01000033.1"/>
</dbReference>